<dbReference type="PANTHER" id="PTHR13034">
    <property type="entry name" value="DYNACTIN P62 SUBUNIT"/>
    <property type="match status" value="1"/>
</dbReference>
<comment type="similarity">
    <text evidence="11">Belongs to the dynactin subunit 4 family.</text>
</comment>
<dbReference type="PANTHER" id="PTHR13034:SF2">
    <property type="entry name" value="DYNACTIN SUBUNIT 4"/>
    <property type="match status" value="1"/>
</dbReference>
<evidence type="ECO:0000256" key="13">
    <source>
        <dbReference type="ARBA" id="ARBA00093507"/>
    </source>
</evidence>
<evidence type="ECO:0000256" key="14">
    <source>
        <dbReference type="SAM" id="MobiDB-lite"/>
    </source>
</evidence>
<keyword evidence="7" id="KW-0832">Ubl conjugation</keyword>
<name>A0ABP1DX57_9APHY</name>
<proteinExistence type="inferred from homology"/>
<evidence type="ECO:0000256" key="9">
    <source>
        <dbReference type="ARBA" id="ARBA00023054"/>
    </source>
</evidence>
<organism evidence="15 16">
    <name type="scientific">Somion occarium</name>
    <dbReference type="NCBI Taxonomy" id="3059160"/>
    <lineage>
        <taxon>Eukaryota</taxon>
        <taxon>Fungi</taxon>
        <taxon>Dikarya</taxon>
        <taxon>Basidiomycota</taxon>
        <taxon>Agaricomycotina</taxon>
        <taxon>Agaricomycetes</taxon>
        <taxon>Polyporales</taxon>
        <taxon>Cerrenaceae</taxon>
        <taxon>Somion</taxon>
    </lineage>
</organism>
<gene>
    <name evidence="15" type="ORF">GFSPODELE1_LOCUS8802</name>
</gene>
<keyword evidence="8" id="KW-0007">Acetylation</keyword>
<keyword evidence="16" id="KW-1185">Reference proteome</keyword>
<comment type="subcellular location">
    <subcellularLocation>
        <location evidence="1">Cytoplasm</location>
        <location evidence="1">Cytoskeleton</location>
        <location evidence="1">Microtubule organizing center</location>
        <location evidence="1">Centrosome</location>
    </subcellularLocation>
    <subcellularLocation>
        <location evidence="2">Cytoplasm</location>
        <location evidence="2">Cytoskeleton</location>
        <location evidence="2">Stress fiber</location>
    </subcellularLocation>
    <subcellularLocation>
        <location evidence="3">Cytoplasm</location>
        <location evidence="3">Myofibril</location>
    </subcellularLocation>
</comment>
<dbReference type="EMBL" id="OZ037950">
    <property type="protein sequence ID" value="CAL1712382.1"/>
    <property type="molecule type" value="Genomic_DNA"/>
</dbReference>
<dbReference type="Proteomes" id="UP001497453">
    <property type="component" value="Chromosome 7"/>
</dbReference>
<evidence type="ECO:0000256" key="5">
    <source>
        <dbReference type="ARBA" id="ARBA00022499"/>
    </source>
</evidence>
<evidence type="ECO:0000256" key="11">
    <source>
        <dbReference type="ARBA" id="ARBA00034776"/>
    </source>
</evidence>
<accession>A0ABP1DX57</accession>
<evidence type="ECO:0000256" key="2">
    <source>
        <dbReference type="ARBA" id="ARBA00004529"/>
    </source>
</evidence>
<sequence length="537" mass="59238">MPPGVEYYCPCLSSTPHPPPSSLASSLYSFHPLHSLFFCEECDAVRCNRCVMVEVSGYYCPNCLFEVPSASVRAEKNRCARNCFMCPNCQNTLTVVASDPPDNGETRTSPIVLSAVGEPPFFLYCNHCRWDSAEVDMTFEKPTGLAAQLQKFEDSAPEALEFERLKEHFEPFLPAASSALARDIPGVVKYNPLTRSRSGRDRAAAKSEIPDYRARVEAGSSHGLASGSGGEVDVDFMKHLETAGEVASLEQRWVNSWTTSLHANDLKPLRIPLHSKKSKRCPSCRHILIKPEQKAQSVRFKIKLVAANYLPAITVSLPHARAAMEMIKRSSALNKSTSTAVAEEHAAAASGAMIAGKTYPFHLAFTNPLYDPIQVRLHVQRTLTPSSADGKQKAPFAVTLPSSAFPIAAFAEAWEYEDDEDMFGDEGDYDGARGTKDRDGRARPRTVGVLERRANVTVVGGEVVLGKEARGNIKFNMLVTYTYRSDDPEPENDDPTATPSKRGTQDKQPQMKTFSFYTVVELGNIIRREESKVDMDP</sequence>
<feature type="region of interest" description="Disordered" evidence="14">
    <location>
        <begin position="424"/>
        <end position="444"/>
    </location>
</feature>
<comment type="subunit">
    <text evidence="13">Subunit of dynactin, a multiprotein complex part of a tripartite complex with dynein and a adapter, such as BICDL1, BICD2 or HOOK3. The dynactin complex is built around ACTR1A/ACTB filament and consists of an actin-related filament composed of a shoulder domain, a pointed end and a barbed end. Its length is defined by its flexible shoulder domain. The soulder is composed of 2 DCTN1 subunits, 4 DCTN2 and 2 DCTN3. The 4 DCNT2 (via N-terminus) bind the ACTR1A filament and act as molecular rulers to determine the length. The pointed end is important for binding dynein-dynactin cargo adapters. Consists of 4 subunits: ACTR10, DCNT4, DCTN5 and DCTN6. The barbed end is composed of a CAPZA1:CAPZB heterodimers, which binds ACTR1A/ACTB filament and dynactin and stabilizes dynactin. Interacts with ATP7B, but not ATP7A, in a copper-dependent manner. Interacts with ANK2; this interaction is required for localization at costameres. Interacts with N4BP2L1.</text>
</comment>
<dbReference type="Pfam" id="PF05502">
    <property type="entry name" value="Dynactin_p62"/>
    <property type="match status" value="2"/>
</dbReference>
<dbReference type="InterPro" id="IPR008603">
    <property type="entry name" value="DCTN4"/>
</dbReference>
<evidence type="ECO:0000313" key="16">
    <source>
        <dbReference type="Proteomes" id="UP001497453"/>
    </source>
</evidence>
<evidence type="ECO:0000256" key="12">
    <source>
        <dbReference type="ARBA" id="ARBA00034864"/>
    </source>
</evidence>
<feature type="region of interest" description="Disordered" evidence="14">
    <location>
        <begin position="484"/>
        <end position="512"/>
    </location>
</feature>
<keyword evidence="5" id="KW-1017">Isopeptide bond</keyword>
<feature type="compositionally biased region" description="Polar residues" evidence="14">
    <location>
        <begin position="495"/>
        <end position="512"/>
    </location>
</feature>
<keyword evidence="4" id="KW-0963">Cytoplasm</keyword>
<evidence type="ECO:0000256" key="4">
    <source>
        <dbReference type="ARBA" id="ARBA00022490"/>
    </source>
</evidence>
<evidence type="ECO:0000256" key="7">
    <source>
        <dbReference type="ARBA" id="ARBA00022843"/>
    </source>
</evidence>
<evidence type="ECO:0000256" key="3">
    <source>
        <dbReference type="ARBA" id="ARBA00004657"/>
    </source>
</evidence>
<keyword evidence="6" id="KW-0597">Phosphoprotein</keyword>
<protein>
    <recommendedName>
        <fullName evidence="12">Dynactin subunit 4</fullName>
    </recommendedName>
</protein>
<evidence type="ECO:0000256" key="8">
    <source>
        <dbReference type="ARBA" id="ARBA00022990"/>
    </source>
</evidence>
<keyword evidence="10" id="KW-0206">Cytoskeleton</keyword>
<evidence type="ECO:0000256" key="10">
    <source>
        <dbReference type="ARBA" id="ARBA00023212"/>
    </source>
</evidence>
<reference evidence="16" key="1">
    <citation type="submission" date="2024-04" db="EMBL/GenBank/DDBJ databases">
        <authorList>
            <person name="Shaw F."/>
            <person name="Minotto A."/>
        </authorList>
    </citation>
    <scope>NUCLEOTIDE SEQUENCE [LARGE SCALE GENOMIC DNA]</scope>
</reference>
<evidence type="ECO:0000313" key="15">
    <source>
        <dbReference type="EMBL" id="CAL1712382.1"/>
    </source>
</evidence>
<evidence type="ECO:0000256" key="6">
    <source>
        <dbReference type="ARBA" id="ARBA00022553"/>
    </source>
</evidence>
<feature type="compositionally biased region" description="Basic and acidic residues" evidence="14">
    <location>
        <begin position="430"/>
        <end position="442"/>
    </location>
</feature>
<evidence type="ECO:0000256" key="1">
    <source>
        <dbReference type="ARBA" id="ARBA00004300"/>
    </source>
</evidence>
<keyword evidence="9" id="KW-0175">Coiled coil</keyword>